<evidence type="ECO:0000313" key="6">
    <source>
        <dbReference type="Proteomes" id="UP001369086"/>
    </source>
</evidence>
<gene>
    <name evidence="5" type="ORF">HHUSO_G25787</name>
</gene>
<keyword evidence="1 2" id="KW-0175">Coiled coil</keyword>
<dbReference type="Gene3D" id="1.20.5.990">
    <property type="entry name" value="Nemo cc2-lz domain - 1d5 darpin complex"/>
    <property type="match status" value="1"/>
</dbReference>
<reference evidence="5 6" key="1">
    <citation type="submission" date="2021-05" db="EMBL/GenBank/DDBJ databases">
        <authorList>
            <person name="Zahm M."/>
            <person name="Klopp C."/>
            <person name="Cabau C."/>
            <person name="Kuhl H."/>
            <person name="Suciu R."/>
            <person name="Ciorpac M."/>
            <person name="Holostenco D."/>
            <person name="Gessner J."/>
            <person name="Wuertz S."/>
            <person name="Hohne C."/>
            <person name="Stock M."/>
            <person name="Gislard M."/>
            <person name="Lluch J."/>
            <person name="Milhes M."/>
            <person name="Lampietro C."/>
            <person name="Lopez Roques C."/>
            <person name="Donnadieu C."/>
            <person name="Du K."/>
            <person name="Schartl M."/>
            <person name="Guiguen Y."/>
        </authorList>
    </citation>
    <scope>NUCLEOTIDE SEQUENCE [LARGE SCALE GENOMIC DNA]</scope>
    <source>
        <strain evidence="5">Hh-F2</strain>
        <tissue evidence="5">Blood</tissue>
    </source>
</reference>
<evidence type="ECO:0000256" key="1">
    <source>
        <dbReference type="ARBA" id="ARBA00023054"/>
    </source>
</evidence>
<dbReference type="Pfam" id="PF16516">
    <property type="entry name" value="CC2-LZ"/>
    <property type="match status" value="1"/>
</dbReference>
<sequence>MEGRGPYRIYDPGGSNPRMNDGANDLTYQELLKENAGLRERMKGLKSLGDLLEESQTEASKLRQRVEALVRDNEVLRSSSFTSSSPSTQLPLQAGIQDEERSHGFSEKPHAGGKEAPQHPPSTVPRPLSSGGSSEFEVVNLDERSSSDEGEKEGQKPPVPQEDADLATQLQRLESSMSVFAEESNKNQLFSHLGRMALEFNRLSVKVQKNEQKTAVLQTLCEQLRLENEDLCKKVDADVQYRNQDLDQLRRENQELKKLVTSRGENKEGPRCGTNLELLGKQELVGASMEAAVTQQSDKAVQKAQPKSRDVEVYEKKIRALEQQRGELVDVNKQWDQHFRSMKQQYEQKITELRKRLADSQKAVAELEAEREQRQRDYDRKLLLAKSKIENEEADKERLKTEVTELKQKTKYMQDQLVPLSKQREYQEKEIHRLNRALEEALKLHSATAPQASLFGNHGDDGMNLRRQELLTQIAVLKEQVKIFEEDFQKERSDRERMNEEKEELRQKLERLQGQVTVLNNQLRQAQSDCQREKAERDKLERLHRHLKQGQHERRASDHTSGAVNLPAGPPYPNPFIQPIHHPAHQGYEDWPIHYPPRTAPSEPARDFQQFQPSLTTCLVPFCCLSQMEFAWPAPFPQPHSPRAHGDKAWPPPENTGRFHCPKSPGLGKSERQNNAPGKH</sequence>
<dbReference type="InterPro" id="IPR032419">
    <property type="entry name" value="CC2-LZ_dom"/>
</dbReference>
<feature type="region of interest" description="Disordered" evidence="3">
    <location>
        <begin position="1"/>
        <end position="23"/>
    </location>
</feature>
<dbReference type="EMBL" id="JAHFZB010000025">
    <property type="protein sequence ID" value="KAK6474875.1"/>
    <property type="molecule type" value="Genomic_DNA"/>
</dbReference>
<evidence type="ECO:0000256" key="3">
    <source>
        <dbReference type="SAM" id="MobiDB-lite"/>
    </source>
</evidence>
<accession>A0ABR0YQM3</accession>
<feature type="domain" description="NF-kappa-B essential modulator NEMO CC2-LZ" evidence="4">
    <location>
        <begin position="422"/>
        <end position="519"/>
    </location>
</feature>
<feature type="region of interest" description="Disordered" evidence="3">
    <location>
        <begin position="638"/>
        <end position="680"/>
    </location>
</feature>
<keyword evidence="6" id="KW-1185">Reference proteome</keyword>
<dbReference type="Proteomes" id="UP001369086">
    <property type="component" value="Unassembled WGS sequence"/>
</dbReference>
<name>A0ABR0YQM3_HUSHU</name>
<feature type="coiled-coil region" evidence="2">
    <location>
        <begin position="311"/>
        <end position="543"/>
    </location>
</feature>
<feature type="coiled-coil region" evidence="2">
    <location>
        <begin position="239"/>
        <end position="266"/>
    </location>
</feature>
<feature type="compositionally biased region" description="Basic and acidic residues" evidence="3">
    <location>
        <begin position="141"/>
        <end position="155"/>
    </location>
</feature>
<feature type="compositionally biased region" description="Low complexity" evidence="3">
    <location>
        <begin position="78"/>
        <end position="93"/>
    </location>
</feature>
<evidence type="ECO:0000256" key="2">
    <source>
        <dbReference type="SAM" id="Coils"/>
    </source>
</evidence>
<feature type="region of interest" description="Disordered" evidence="3">
    <location>
        <begin position="70"/>
        <end position="162"/>
    </location>
</feature>
<evidence type="ECO:0000313" key="5">
    <source>
        <dbReference type="EMBL" id="KAK6474875.1"/>
    </source>
</evidence>
<feature type="compositionally biased region" description="Basic and acidic residues" evidence="3">
    <location>
        <begin position="98"/>
        <end position="117"/>
    </location>
</feature>
<evidence type="ECO:0000259" key="4">
    <source>
        <dbReference type="Pfam" id="PF16516"/>
    </source>
</evidence>
<comment type="caution">
    <text evidence="5">The sequence shown here is derived from an EMBL/GenBank/DDBJ whole genome shotgun (WGS) entry which is preliminary data.</text>
</comment>
<dbReference type="PANTHER" id="PTHR31882:SF3">
    <property type="entry name" value="TNFAIP3-INTERACTING PROTEIN 1"/>
    <property type="match status" value="1"/>
</dbReference>
<protein>
    <submittedName>
        <fullName evidence="5">TNFAIP3-interacting protein 1-like isoform X1</fullName>
    </submittedName>
</protein>
<organism evidence="5 6">
    <name type="scientific">Huso huso</name>
    <name type="common">Beluga</name>
    <name type="synonym">Acipenser huso</name>
    <dbReference type="NCBI Taxonomy" id="61971"/>
    <lineage>
        <taxon>Eukaryota</taxon>
        <taxon>Metazoa</taxon>
        <taxon>Chordata</taxon>
        <taxon>Craniata</taxon>
        <taxon>Vertebrata</taxon>
        <taxon>Euteleostomi</taxon>
        <taxon>Actinopterygii</taxon>
        <taxon>Chondrostei</taxon>
        <taxon>Acipenseriformes</taxon>
        <taxon>Acipenseridae</taxon>
        <taxon>Huso</taxon>
    </lineage>
</organism>
<proteinExistence type="predicted"/>
<dbReference type="PANTHER" id="PTHR31882">
    <property type="entry name" value="TNFAIP3-INTERACTING PROTEIN COILED COIL FAMILY MEMBER"/>
    <property type="match status" value="1"/>
</dbReference>